<accession>X0W3G2</accession>
<reference evidence="1" key="1">
    <citation type="journal article" date="2014" name="Front. Microbiol.">
        <title>High frequency of phylogenetically diverse reductive dehalogenase-homologous genes in deep subseafloor sedimentary metagenomes.</title>
        <authorList>
            <person name="Kawai M."/>
            <person name="Futagami T."/>
            <person name="Toyoda A."/>
            <person name="Takaki Y."/>
            <person name="Nishi S."/>
            <person name="Hori S."/>
            <person name="Arai W."/>
            <person name="Tsubouchi T."/>
            <person name="Morono Y."/>
            <person name="Uchiyama I."/>
            <person name="Ito T."/>
            <person name="Fujiyama A."/>
            <person name="Inagaki F."/>
            <person name="Takami H."/>
        </authorList>
    </citation>
    <scope>NUCLEOTIDE SEQUENCE</scope>
    <source>
        <strain evidence="1">Expedition CK06-06</strain>
    </source>
</reference>
<dbReference type="EMBL" id="BARS01036041">
    <property type="protein sequence ID" value="GAG25354.1"/>
    <property type="molecule type" value="Genomic_DNA"/>
</dbReference>
<name>X0W3G2_9ZZZZ</name>
<comment type="caution">
    <text evidence="1">The sequence shown here is derived from an EMBL/GenBank/DDBJ whole genome shotgun (WGS) entry which is preliminary data.</text>
</comment>
<organism evidence="1">
    <name type="scientific">marine sediment metagenome</name>
    <dbReference type="NCBI Taxonomy" id="412755"/>
    <lineage>
        <taxon>unclassified sequences</taxon>
        <taxon>metagenomes</taxon>
        <taxon>ecological metagenomes</taxon>
    </lineage>
</organism>
<protein>
    <submittedName>
        <fullName evidence="1">Uncharacterized protein</fullName>
    </submittedName>
</protein>
<proteinExistence type="predicted"/>
<evidence type="ECO:0000313" key="1">
    <source>
        <dbReference type="EMBL" id="GAG25354.1"/>
    </source>
</evidence>
<sequence length="75" mass="8259">MRKKLAGVVLLVLVGCSADPGSSQGVESLVLSSDPELRDVVVEILPDLARRTGMELIAPIRVERRSREELVRYLT</sequence>
<dbReference type="AlphaFoldDB" id="X0W3G2"/>
<gene>
    <name evidence="1" type="ORF">S01H1_55445</name>
</gene>
<dbReference type="PROSITE" id="PS51257">
    <property type="entry name" value="PROKAR_LIPOPROTEIN"/>
    <property type="match status" value="1"/>
</dbReference>
<feature type="non-terminal residue" evidence="1">
    <location>
        <position position="75"/>
    </location>
</feature>